<organism evidence="2 3">
    <name type="scientific">Phanerochaete carnosa (strain HHB-10118-sp)</name>
    <name type="common">White-rot fungus</name>
    <name type="synonym">Peniophora carnosa</name>
    <dbReference type="NCBI Taxonomy" id="650164"/>
    <lineage>
        <taxon>Eukaryota</taxon>
        <taxon>Fungi</taxon>
        <taxon>Dikarya</taxon>
        <taxon>Basidiomycota</taxon>
        <taxon>Agaricomycotina</taxon>
        <taxon>Agaricomycetes</taxon>
        <taxon>Polyporales</taxon>
        <taxon>Phanerochaetaceae</taxon>
        <taxon>Phanerochaete</taxon>
    </lineage>
</organism>
<name>K5UEZ2_PHACS</name>
<evidence type="ECO:0000256" key="1">
    <source>
        <dbReference type="SAM" id="MobiDB-lite"/>
    </source>
</evidence>
<sequence>MTSAFVTFQKLFNAQLSDSSALGPQLDALTEQSNQVNAAGIEVKPQLLALLMINALSKSYQTIAGTILTTQTDVTLLTAALIKPKIVEEEQRRVANCTQIAHILKAPLLDKKCEKCGHKNHTTEQHWDTKLANSGSSSGNGNNT</sequence>
<dbReference type="OrthoDB" id="3066115at2759"/>
<dbReference type="HOGENOM" id="CLU_1797143_0_0_1"/>
<dbReference type="RefSeq" id="XP_007403422.1">
    <property type="nucleotide sequence ID" value="XM_007403360.1"/>
</dbReference>
<feature type="compositionally biased region" description="Basic and acidic residues" evidence="1">
    <location>
        <begin position="120"/>
        <end position="129"/>
    </location>
</feature>
<gene>
    <name evidence="2" type="ORF">PHACADRAFT_203348</name>
</gene>
<proteinExistence type="predicted"/>
<dbReference type="Proteomes" id="UP000008370">
    <property type="component" value="Unassembled WGS sequence"/>
</dbReference>
<dbReference type="AlphaFoldDB" id="K5UEZ2"/>
<protein>
    <submittedName>
        <fullName evidence="2">Uncharacterized protein</fullName>
    </submittedName>
</protein>
<evidence type="ECO:0000313" key="3">
    <source>
        <dbReference type="Proteomes" id="UP000008370"/>
    </source>
</evidence>
<dbReference type="GeneID" id="18912139"/>
<keyword evidence="3" id="KW-1185">Reference proteome</keyword>
<reference evidence="2 3" key="1">
    <citation type="journal article" date="2012" name="BMC Genomics">
        <title>Comparative genomics of the white-rot fungi, Phanerochaete carnosa and P. chrysosporium, to elucidate the genetic basis of the distinct wood types they colonize.</title>
        <authorList>
            <person name="Suzuki H."/>
            <person name="MacDonald J."/>
            <person name="Syed K."/>
            <person name="Salamov A."/>
            <person name="Hori C."/>
            <person name="Aerts A."/>
            <person name="Henrissat B."/>
            <person name="Wiebenga A."/>
            <person name="vanKuyk P.A."/>
            <person name="Barry K."/>
            <person name="Lindquist E."/>
            <person name="LaButti K."/>
            <person name="Lapidus A."/>
            <person name="Lucas S."/>
            <person name="Coutinho P."/>
            <person name="Gong Y."/>
            <person name="Samejima M."/>
            <person name="Mahadevan R."/>
            <person name="Abou-Zaid M."/>
            <person name="de Vries R.P."/>
            <person name="Igarashi K."/>
            <person name="Yadav J.S."/>
            <person name="Grigoriev I.V."/>
            <person name="Master E.R."/>
        </authorList>
    </citation>
    <scope>NUCLEOTIDE SEQUENCE [LARGE SCALE GENOMIC DNA]</scope>
    <source>
        <strain evidence="2 3">HHB-10118-sp</strain>
    </source>
</reference>
<accession>K5UEZ2</accession>
<dbReference type="EMBL" id="JH931530">
    <property type="protein sequence ID" value="EKM48026.1"/>
    <property type="molecule type" value="Genomic_DNA"/>
</dbReference>
<dbReference type="KEGG" id="pco:PHACADRAFT_203348"/>
<evidence type="ECO:0000313" key="2">
    <source>
        <dbReference type="EMBL" id="EKM48026.1"/>
    </source>
</evidence>
<dbReference type="Pfam" id="PF14223">
    <property type="entry name" value="Retrotran_gag_2"/>
    <property type="match status" value="1"/>
</dbReference>
<feature type="compositionally biased region" description="Low complexity" evidence="1">
    <location>
        <begin position="133"/>
        <end position="144"/>
    </location>
</feature>
<dbReference type="InParanoid" id="K5UEZ2"/>
<feature type="region of interest" description="Disordered" evidence="1">
    <location>
        <begin position="120"/>
        <end position="144"/>
    </location>
</feature>